<dbReference type="SUPFAM" id="SSF89392">
    <property type="entry name" value="Prokaryotic lipoproteins and lipoprotein localization factors"/>
    <property type="match status" value="1"/>
</dbReference>
<dbReference type="Pfam" id="PF03548">
    <property type="entry name" value="LolA"/>
    <property type="match status" value="1"/>
</dbReference>
<dbReference type="InterPro" id="IPR029046">
    <property type="entry name" value="LolA/LolB/LppX"/>
</dbReference>
<dbReference type="AlphaFoldDB" id="A0AAE3NXW6"/>
<evidence type="ECO:0000313" key="3">
    <source>
        <dbReference type="EMBL" id="MDF1610799.1"/>
    </source>
</evidence>
<keyword evidence="3" id="KW-0449">Lipoprotein</keyword>
<feature type="chain" id="PRO_5042204219" evidence="2">
    <location>
        <begin position="18"/>
        <end position="200"/>
    </location>
</feature>
<keyword evidence="4" id="KW-1185">Reference proteome</keyword>
<accession>A0AAE3NXW6</accession>
<dbReference type="RefSeq" id="WP_321534565.1">
    <property type="nucleotide sequence ID" value="NZ_JARGDL010000001.1"/>
</dbReference>
<evidence type="ECO:0000256" key="2">
    <source>
        <dbReference type="SAM" id="SignalP"/>
    </source>
</evidence>
<protein>
    <submittedName>
        <fullName evidence="3">Outer membrane lipoprotein carrier protein LolA</fullName>
    </submittedName>
</protein>
<dbReference type="PANTHER" id="PTHR35869">
    <property type="entry name" value="OUTER-MEMBRANE LIPOPROTEIN CARRIER PROTEIN"/>
    <property type="match status" value="1"/>
</dbReference>
<organism evidence="3 4">
    <name type="scientific">Stygiobacter electus</name>
    <dbReference type="NCBI Taxonomy" id="3032292"/>
    <lineage>
        <taxon>Bacteria</taxon>
        <taxon>Pseudomonadati</taxon>
        <taxon>Ignavibacteriota</taxon>
        <taxon>Ignavibacteria</taxon>
        <taxon>Ignavibacteriales</taxon>
        <taxon>Melioribacteraceae</taxon>
        <taxon>Stygiobacter</taxon>
    </lineage>
</organism>
<evidence type="ECO:0000313" key="4">
    <source>
        <dbReference type="Proteomes" id="UP001221302"/>
    </source>
</evidence>
<sequence>MKTKLIFFILISGFLFAQNPKDFINKVQSKFNSISNFTAKFSQTFYTAHGTEGGKANGNFYYKKKNKFLVELSNNIISSNGNTVWNYDKRFKRVVISNFNDDPTSFSLEKFIFAYPQLCKAEILKDENGALLLTPKDNDLQFKRVKIWKTADNLISKMELVDIGDLKYSFSFSDIKINQDLQDSKFEFQIPQGTQVIDLR</sequence>
<evidence type="ECO:0000256" key="1">
    <source>
        <dbReference type="ARBA" id="ARBA00022729"/>
    </source>
</evidence>
<dbReference type="InterPro" id="IPR004564">
    <property type="entry name" value="OM_lipoprot_carrier_LolA-like"/>
</dbReference>
<reference evidence="3" key="1">
    <citation type="submission" date="2023-03" db="EMBL/GenBank/DDBJ databases">
        <title>Stygiobacter electus gen. nov., sp. nov., facultatively anaerobic thermotolerant bacterium of the class Ignavibacteria from a well of Yessentuki mineral water deposit.</title>
        <authorList>
            <person name="Podosokorskaya O.A."/>
            <person name="Elcheninov A.G."/>
            <person name="Petrova N.F."/>
            <person name="Zavarzina D.G."/>
            <person name="Kublanov I.V."/>
            <person name="Merkel A.Y."/>
        </authorList>
    </citation>
    <scope>NUCLEOTIDE SEQUENCE</scope>
    <source>
        <strain evidence="3">09-Me</strain>
    </source>
</reference>
<dbReference type="EMBL" id="JARGDL010000001">
    <property type="protein sequence ID" value="MDF1610799.1"/>
    <property type="molecule type" value="Genomic_DNA"/>
</dbReference>
<name>A0AAE3NXW6_9BACT</name>
<feature type="signal peptide" evidence="2">
    <location>
        <begin position="1"/>
        <end position="17"/>
    </location>
</feature>
<dbReference type="CDD" id="cd16325">
    <property type="entry name" value="LolA"/>
    <property type="match status" value="1"/>
</dbReference>
<dbReference type="Gene3D" id="2.50.20.10">
    <property type="entry name" value="Lipoprotein localisation LolA/LolB/LppX"/>
    <property type="match status" value="1"/>
</dbReference>
<dbReference type="PANTHER" id="PTHR35869:SF1">
    <property type="entry name" value="OUTER-MEMBRANE LIPOPROTEIN CARRIER PROTEIN"/>
    <property type="match status" value="1"/>
</dbReference>
<dbReference type="Proteomes" id="UP001221302">
    <property type="component" value="Unassembled WGS sequence"/>
</dbReference>
<gene>
    <name evidence="3" type="ORF">P0M35_01430</name>
</gene>
<keyword evidence="1 2" id="KW-0732">Signal</keyword>
<proteinExistence type="predicted"/>
<comment type="caution">
    <text evidence="3">The sequence shown here is derived from an EMBL/GenBank/DDBJ whole genome shotgun (WGS) entry which is preliminary data.</text>
</comment>